<dbReference type="Proteomes" id="UP000490386">
    <property type="component" value="Unassembled WGS sequence"/>
</dbReference>
<proteinExistence type="predicted"/>
<dbReference type="InterPro" id="IPR036249">
    <property type="entry name" value="Thioredoxin-like_sf"/>
</dbReference>
<accession>A0A7J5AY62</accession>
<reference evidence="1 2" key="1">
    <citation type="submission" date="2019-09" db="EMBL/GenBank/DDBJ databases">
        <title>Phylogeny of genus Pseudoclavibacter and closely related genus.</title>
        <authorList>
            <person name="Li Y."/>
        </authorList>
    </citation>
    <scope>NUCLEOTIDE SEQUENCE [LARGE SCALE GENOMIC DNA]</scope>
    <source>
        <strain evidence="1 2">THG-MD12</strain>
    </source>
</reference>
<dbReference type="SUPFAM" id="SSF52833">
    <property type="entry name" value="Thioredoxin-like"/>
    <property type="match status" value="1"/>
</dbReference>
<dbReference type="Gene3D" id="3.40.30.10">
    <property type="entry name" value="Glutaredoxin"/>
    <property type="match status" value="1"/>
</dbReference>
<gene>
    <name evidence="1" type="ORF">F8O03_15840</name>
</gene>
<dbReference type="EMBL" id="WBJX01000006">
    <property type="protein sequence ID" value="KAB1636421.1"/>
    <property type="molecule type" value="Genomic_DNA"/>
</dbReference>
<dbReference type="Pfam" id="PF22234">
    <property type="entry name" value="Rv2466c-like"/>
    <property type="match status" value="1"/>
</dbReference>
<dbReference type="InterPro" id="IPR053977">
    <property type="entry name" value="Rv2466c-like"/>
</dbReference>
<dbReference type="OrthoDB" id="4125991at2"/>
<dbReference type="AlphaFoldDB" id="A0A7J5AY62"/>
<name>A0A7J5AY62_9MICO</name>
<organism evidence="1 2">
    <name type="scientific">Pseudoclavibacter terrae</name>
    <dbReference type="NCBI Taxonomy" id="1530195"/>
    <lineage>
        <taxon>Bacteria</taxon>
        <taxon>Bacillati</taxon>
        <taxon>Actinomycetota</taxon>
        <taxon>Actinomycetes</taxon>
        <taxon>Micrococcales</taxon>
        <taxon>Microbacteriaceae</taxon>
        <taxon>Pseudoclavibacter</taxon>
    </lineage>
</organism>
<comment type="caution">
    <text evidence="1">The sequence shown here is derived from an EMBL/GenBank/DDBJ whole genome shotgun (WGS) entry which is preliminary data.</text>
</comment>
<sequence length="204" mass="22828">MRMPAPIKVDFWFDPICPFAWMTSRWIDEVARHRDLTITWHIMSLELLNEEKDIPQSYRDMLQGTSRLGRVVAGVEQDLGNEKVKALYDALGTRIHPGGRKDRDAVLAEAIAELEIPESIVERADAGEFDERYRASHLSGMERVGDEVGTPIIAIDGVAFFGPVISPAPKGEEALRLFDGVVMAASVDGFFELKRSRTRGPVFD</sequence>
<protein>
    <submittedName>
        <fullName evidence="1">DsbA family protein</fullName>
    </submittedName>
</protein>
<evidence type="ECO:0000313" key="2">
    <source>
        <dbReference type="Proteomes" id="UP000490386"/>
    </source>
</evidence>
<evidence type="ECO:0000313" key="1">
    <source>
        <dbReference type="EMBL" id="KAB1636421.1"/>
    </source>
</evidence>
<keyword evidence="2" id="KW-1185">Reference proteome</keyword>